<dbReference type="HOGENOM" id="CLU_055037_0_0_1"/>
<dbReference type="InterPro" id="IPR045056">
    <property type="entry name" value="Nop56/Nop58"/>
</dbReference>
<accession>A0A0E0IF47</accession>
<reference evidence="1" key="2">
    <citation type="submission" date="2018-04" db="EMBL/GenBank/DDBJ databases">
        <title>OnivRS2 (Oryza nivara Reference Sequence Version 2).</title>
        <authorList>
            <person name="Zhang J."/>
            <person name="Kudrna D."/>
            <person name="Lee S."/>
            <person name="Talag J."/>
            <person name="Rajasekar S."/>
            <person name="Welchert J."/>
            <person name="Hsing Y.-I."/>
            <person name="Wing R.A."/>
        </authorList>
    </citation>
    <scope>NUCLEOTIDE SEQUENCE [LARGE SCALE GENOMIC DNA]</scope>
    <source>
        <strain evidence="1">SL10</strain>
    </source>
</reference>
<dbReference type="GO" id="GO:0031428">
    <property type="term" value="C:box C/D methylation guide snoRNP complex"/>
    <property type="evidence" value="ECO:0007669"/>
    <property type="project" value="InterPro"/>
</dbReference>
<dbReference type="Gramene" id="ONIVA08G24950.1">
    <property type="protein sequence ID" value="ONIVA08G24950.1"/>
    <property type="gene ID" value="ONIVA08G24950"/>
</dbReference>
<protein>
    <recommendedName>
        <fullName evidence="3">Nucleolar protein 58/56 N-terminal domain-containing protein</fullName>
    </recommendedName>
</protein>
<dbReference type="AlphaFoldDB" id="A0A0E0IF47"/>
<evidence type="ECO:0000313" key="1">
    <source>
        <dbReference type="EnsemblPlants" id="ONIVA08G24950.1"/>
    </source>
</evidence>
<reference evidence="1" key="1">
    <citation type="submission" date="2015-04" db="UniProtKB">
        <authorList>
            <consortium name="EnsemblPlants"/>
        </authorList>
    </citation>
    <scope>IDENTIFICATION</scope>
    <source>
        <strain evidence="1">SL10</strain>
    </source>
</reference>
<evidence type="ECO:0008006" key="3">
    <source>
        <dbReference type="Google" id="ProtNLM"/>
    </source>
</evidence>
<dbReference type="OMA" id="AFRYILC"/>
<dbReference type="PANTHER" id="PTHR10894:SF14">
    <property type="entry name" value="EXPRESSED PROTEIN"/>
    <property type="match status" value="1"/>
</dbReference>
<sequence length="292" mass="34254">MGRRKQQPQEAAASSFSDDVDVARNLRGMPWLVWLLFETPSGFAIFSFNSYIFEEENAIELWLKQFQKFEDKSAAINCTTGLGKELRNMLKIWCRRGEKLMVGSLEYKEIIEADQELKGVRCLYNDYVMEVMWGIKNLMHILVPEEQMVLTKEERLPVSKGLEMILHLYKFDVKLEMINNDIVETACYLYHCDFLEKRHSKGLHMSDYHLLKISGLNSSEWDTMKLVTALKKITRPGEEIEHPPEMFSSDELLKIEKDADKYKDKIYKTAVSEIWNDLVCSYSIKKEKLRHM</sequence>
<proteinExistence type="predicted"/>
<keyword evidence="2" id="KW-1185">Reference proteome</keyword>
<evidence type="ECO:0000313" key="2">
    <source>
        <dbReference type="Proteomes" id="UP000006591"/>
    </source>
</evidence>
<name>A0A0E0IF47_ORYNI</name>
<dbReference type="GO" id="GO:0032040">
    <property type="term" value="C:small-subunit processome"/>
    <property type="evidence" value="ECO:0007669"/>
    <property type="project" value="InterPro"/>
</dbReference>
<dbReference type="GO" id="GO:0030515">
    <property type="term" value="F:snoRNA binding"/>
    <property type="evidence" value="ECO:0007669"/>
    <property type="project" value="InterPro"/>
</dbReference>
<dbReference type="EnsemblPlants" id="ONIVA08G24950.1">
    <property type="protein sequence ID" value="ONIVA08G24950.1"/>
    <property type="gene ID" value="ONIVA08G24950"/>
</dbReference>
<dbReference type="STRING" id="4536.A0A0E0IF47"/>
<dbReference type="PANTHER" id="PTHR10894">
    <property type="entry name" value="NUCLEOLAR PROTEIN 5 NUCLEOLAR PROTEIN NOP5 NOP58"/>
    <property type="match status" value="1"/>
</dbReference>
<dbReference type="Proteomes" id="UP000006591">
    <property type="component" value="Chromosome 8"/>
</dbReference>
<organism evidence="1">
    <name type="scientific">Oryza nivara</name>
    <name type="common">Indian wild rice</name>
    <name type="synonym">Oryza sativa f. spontanea</name>
    <dbReference type="NCBI Taxonomy" id="4536"/>
    <lineage>
        <taxon>Eukaryota</taxon>
        <taxon>Viridiplantae</taxon>
        <taxon>Streptophyta</taxon>
        <taxon>Embryophyta</taxon>
        <taxon>Tracheophyta</taxon>
        <taxon>Spermatophyta</taxon>
        <taxon>Magnoliopsida</taxon>
        <taxon>Liliopsida</taxon>
        <taxon>Poales</taxon>
        <taxon>Poaceae</taxon>
        <taxon>BOP clade</taxon>
        <taxon>Oryzoideae</taxon>
        <taxon>Oryzeae</taxon>
        <taxon>Oryzinae</taxon>
        <taxon>Oryza</taxon>
    </lineage>
</organism>